<dbReference type="PANTHER" id="PTHR35040">
    <property type="match status" value="1"/>
</dbReference>
<dbReference type="InterPro" id="IPR013783">
    <property type="entry name" value="Ig-like_fold"/>
</dbReference>
<organism evidence="1 2">
    <name type="scientific">Glarea lozoyensis (strain ATCC 20868 / MF5171)</name>
    <dbReference type="NCBI Taxonomy" id="1116229"/>
    <lineage>
        <taxon>Eukaryota</taxon>
        <taxon>Fungi</taxon>
        <taxon>Dikarya</taxon>
        <taxon>Ascomycota</taxon>
        <taxon>Pezizomycotina</taxon>
        <taxon>Leotiomycetes</taxon>
        <taxon>Helotiales</taxon>
        <taxon>Helotiaceae</taxon>
        <taxon>Glarea</taxon>
    </lineage>
</organism>
<accession>S3CUK7</accession>
<dbReference type="Proteomes" id="UP000016922">
    <property type="component" value="Unassembled WGS sequence"/>
</dbReference>
<dbReference type="AlphaFoldDB" id="S3CUK7"/>
<sequence length="345" mass="36918">MDTLLTFENSYEAYQSEYTPNDWTPKDPRKIWHIIFQVPQGQIAGVAALASSRHAGFVEITDDTQPNPYDNLPNEAYMQALIGAVAGGKPRAADPATFSGSYVAGLPADAAVSSSDYSSVTLTWSSVGSALGYAVYKNGVRVVELPPFMTRATIAMLEPGTSGMTFEVRTILATGSGGQSRSLSGSTKSLPSTGTVSNVGFTTDGNTATYKADVLVPYGFVRLFLGIKQPDPGIGRGWPIHSPALGGPSGETAFHQIVNYLVEGNSFYSGFSKYTGTWYELSPDNAEWSWESIGTAPQTQNGYTYTWTVPLAGTDAVASEYLIQCQGYAPLNNVFKGTLRHYGSV</sequence>
<evidence type="ECO:0000313" key="2">
    <source>
        <dbReference type="Proteomes" id="UP000016922"/>
    </source>
</evidence>
<dbReference type="SUPFAM" id="SSF49265">
    <property type="entry name" value="Fibronectin type III"/>
    <property type="match status" value="1"/>
</dbReference>
<keyword evidence="2" id="KW-1185">Reference proteome</keyword>
<evidence type="ECO:0000313" key="1">
    <source>
        <dbReference type="EMBL" id="EPE29295.1"/>
    </source>
</evidence>
<dbReference type="InterPro" id="IPR036116">
    <property type="entry name" value="FN3_sf"/>
</dbReference>
<dbReference type="KEGG" id="glz:GLAREA_00455"/>
<reference evidence="1 2" key="1">
    <citation type="journal article" date="2013" name="BMC Genomics">
        <title>Genomics-driven discovery of the pneumocandin biosynthetic gene cluster in the fungus Glarea lozoyensis.</title>
        <authorList>
            <person name="Chen L."/>
            <person name="Yue Q."/>
            <person name="Zhang X."/>
            <person name="Xiang M."/>
            <person name="Wang C."/>
            <person name="Li S."/>
            <person name="Che Y."/>
            <person name="Ortiz-Lopez F.J."/>
            <person name="Bills G.F."/>
            <person name="Liu X."/>
            <person name="An Z."/>
        </authorList>
    </citation>
    <scope>NUCLEOTIDE SEQUENCE [LARGE SCALE GENOMIC DNA]</scope>
    <source>
        <strain evidence="2">ATCC 20868 / MF5171</strain>
    </source>
</reference>
<dbReference type="RefSeq" id="XP_008083404.1">
    <property type="nucleotide sequence ID" value="XM_008085213.1"/>
</dbReference>
<gene>
    <name evidence="1" type="ORF">GLAREA_00455</name>
</gene>
<name>S3CUK7_GLAL2</name>
<dbReference type="Gene3D" id="2.60.40.10">
    <property type="entry name" value="Immunoglobulins"/>
    <property type="match status" value="1"/>
</dbReference>
<dbReference type="HOGENOM" id="CLU_804225_0_0_1"/>
<dbReference type="GeneID" id="19459513"/>
<dbReference type="InterPro" id="IPR021986">
    <property type="entry name" value="Spherulin4"/>
</dbReference>
<dbReference type="PANTHER" id="PTHR35040:SF7">
    <property type="entry name" value="FIBRONECTIN TYPE-III DOMAIN-CONTAINING PROTEIN-RELATED"/>
    <property type="match status" value="1"/>
</dbReference>
<dbReference type="OrthoDB" id="1896086at2759"/>
<proteinExistence type="predicted"/>
<protein>
    <submittedName>
        <fullName evidence="1">Uncharacterized protein</fullName>
    </submittedName>
</protein>
<dbReference type="EMBL" id="KE145367">
    <property type="protein sequence ID" value="EPE29295.1"/>
    <property type="molecule type" value="Genomic_DNA"/>
</dbReference>